<sequence length="105" mass="11950">MLILQGNSYVVLLHVYDPVLNSAFSHDCLSAFLCDVQVNMYFAIYALTRNSFHEEEIGRRIGVLDVLCAWPISILNELLLHVPVLTKSATLRIEPFYIILIWKGA</sequence>
<accession>A0A326UBE2</accession>
<reference evidence="1 2" key="1">
    <citation type="submission" date="2018-06" db="EMBL/GenBank/DDBJ databases">
        <title>Genomic Encyclopedia of Archaeal and Bacterial Type Strains, Phase II (KMG-II): from individual species to whole genera.</title>
        <authorList>
            <person name="Goeker M."/>
        </authorList>
    </citation>
    <scope>NUCLEOTIDE SEQUENCE [LARGE SCALE GENOMIC DNA]</scope>
    <source>
        <strain evidence="1 2">ATCC BAA-1881</strain>
    </source>
</reference>
<proteinExistence type="predicted"/>
<dbReference type="AlphaFoldDB" id="A0A326UBE2"/>
<gene>
    <name evidence="1" type="ORF">EI42_01159</name>
</gene>
<evidence type="ECO:0000313" key="1">
    <source>
        <dbReference type="EMBL" id="PZW34322.1"/>
    </source>
</evidence>
<protein>
    <submittedName>
        <fullName evidence="1">Uncharacterized protein</fullName>
    </submittedName>
</protein>
<dbReference type="EMBL" id="QKUF01000002">
    <property type="protein sequence ID" value="PZW34322.1"/>
    <property type="molecule type" value="Genomic_DNA"/>
</dbReference>
<keyword evidence="2" id="KW-1185">Reference proteome</keyword>
<comment type="caution">
    <text evidence="1">The sequence shown here is derived from an EMBL/GenBank/DDBJ whole genome shotgun (WGS) entry which is preliminary data.</text>
</comment>
<organism evidence="1 2">
    <name type="scientific">Thermosporothrix hazakensis</name>
    <dbReference type="NCBI Taxonomy" id="644383"/>
    <lineage>
        <taxon>Bacteria</taxon>
        <taxon>Bacillati</taxon>
        <taxon>Chloroflexota</taxon>
        <taxon>Ktedonobacteria</taxon>
        <taxon>Ktedonobacterales</taxon>
        <taxon>Thermosporotrichaceae</taxon>
        <taxon>Thermosporothrix</taxon>
    </lineage>
</organism>
<name>A0A326UBE2_THEHA</name>
<evidence type="ECO:0000313" key="2">
    <source>
        <dbReference type="Proteomes" id="UP000248806"/>
    </source>
</evidence>
<dbReference type="Proteomes" id="UP000248806">
    <property type="component" value="Unassembled WGS sequence"/>
</dbReference>